<feature type="region of interest" description="Disordered" evidence="1">
    <location>
        <begin position="1"/>
        <end position="25"/>
    </location>
</feature>
<dbReference type="EMBL" id="CAJOBI010189616">
    <property type="protein sequence ID" value="CAF4956866.1"/>
    <property type="molecule type" value="Genomic_DNA"/>
</dbReference>
<comment type="caution">
    <text evidence="2">The sequence shown here is derived from an EMBL/GenBank/DDBJ whole genome shotgun (WGS) entry which is preliminary data.</text>
</comment>
<feature type="region of interest" description="Disordered" evidence="1">
    <location>
        <begin position="53"/>
        <end position="81"/>
    </location>
</feature>
<gene>
    <name evidence="2" type="ORF">BYL167_LOCUS44488</name>
    <name evidence="4" type="ORF">GIL414_LOCUS57939</name>
    <name evidence="3" type="ORF">SMN809_LOCUS54412</name>
</gene>
<evidence type="ECO:0000313" key="2">
    <source>
        <dbReference type="EMBL" id="CAF4711115.1"/>
    </source>
</evidence>
<evidence type="ECO:0000313" key="4">
    <source>
        <dbReference type="EMBL" id="CAF5012105.1"/>
    </source>
</evidence>
<dbReference type="EMBL" id="CAJOBJ010211424">
    <property type="protein sequence ID" value="CAF5012105.1"/>
    <property type="molecule type" value="Genomic_DNA"/>
</dbReference>
<reference evidence="2" key="1">
    <citation type="submission" date="2021-02" db="EMBL/GenBank/DDBJ databases">
        <authorList>
            <person name="Nowell W R."/>
        </authorList>
    </citation>
    <scope>NUCLEOTIDE SEQUENCE</scope>
</reference>
<accession>A0A8S3A9F6</accession>
<dbReference type="Proteomes" id="UP000681720">
    <property type="component" value="Unassembled WGS sequence"/>
</dbReference>
<evidence type="ECO:0000313" key="5">
    <source>
        <dbReference type="Proteomes" id="UP000681967"/>
    </source>
</evidence>
<name>A0A8S3A9F6_9BILA</name>
<evidence type="ECO:0000256" key="1">
    <source>
        <dbReference type="SAM" id="MobiDB-lite"/>
    </source>
</evidence>
<sequence length="81" mass="8478">APDQELSAENQQSLTSSDNASDQGSLADNLVSATTVSVATISNLILLNSSSTSIPTADHESLEQPSPLLKNKRGAKRKLQS</sequence>
<feature type="non-terminal residue" evidence="2">
    <location>
        <position position="1"/>
    </location>
</feature>
<proteinExistence type="predicted"/>
<protein>
    <submittedName>
        <fullName evidence="2">Uncharacterized protein</fullName>
    </submittedName>
</protein>
<feature type="compositionally biased region" description="Basic residues" evidence="1">
    <location>
        <begin position="70"/>
        <end position="81"/>
    </location>
</feature>
<organism evidence="2 5">
    <name type="scientific">Rotaria magnacalcarata</name>
    <dbReference type="NCBI Taxonomy" id="392030"/>
    <lineage>
        <taxon>Eukaryota</taxon>
        <taxon>Metazoa</taxon>
        <taxon>Spiralia</taxon>
        <taxon>Gnathifera</taxon>
        <taxon>Rotifera</taxon>
        <taxon>Eurotatoria</taxon>
        <taxon>Bdelloidea</taxon>
        <taxon>Philodinida</taxon>
        <taxon>Philodinidae</taxon>
        <taxon>Rotaria</taxon>
    </lineage>
</organism>
<dbReference type="EMBL" id="CAJOBH010120953">
    <property type="protein sequence ID" value="CAF4711115.1"/>
    <property type="molecule type" value="Genomic_DNA"/>
</dbReference>
<feature type="non-terminal residue" evidence="2">
    <location>
        <position position="81"/>
    </location>
</feature>
<evidence type="ECO:0000313" key="3">
    <source>
        <dbReference type="EMBL" id="CAF4956866.1"/>
    </source>
</evidence>
<dbReference type="Proteomes" id="UP000676336">
    <property type="component" value="Unassembled WGS sequence"/>
</dbReference>
<feature type="compositionally biased region" description="Polar residues" evidence="1">
    <location>
        <begin position="7"/>
        <end position="25"/>
    </location>
</feature>
<dbReference type="Proteomes" id="UP000681967">
    <property type="component" value="Unassembled WGS sequence"/>
</dbReference>
<dbReference type="AlphaFoldDB" id="A0A8S3A9F6"/>